<keyword evidence="2" id="KW-1185">Reference proteome</keyword>
<gene>
    <name evidence="1" type="ORF">GCM10010136_13650</name>
</gene>
<evidence type="ECO:0000313" key="2">
    <source>
        <dbReference type="Proteomes" id="UP000641137"/>
    </source>
</evidence>
<reference evidence="1" key="2">
    <citation type="submission" date="2020-09" db="EMBL/GenBank/DDBJ databases">
        <authorList>
            <person name="Sun Q."/>
            <person name="Kim S."/>
        </authorList>
    </citation>
    <scope>NUCLEOTIDE SEQUENCE</scope>
    <source>
        <strain evidence="1">KCTC 42097</strain>
    </source>
</reference>
<reference evidence="1" key="1">
    <citation type="journal article" date="2014" name="Int. J. Syst. Evol. Microbiol.">
        <title>Complete genome sequence of Corynebacterium casei LMG S-19264T (=DSM 44701T), isolated from a smear-ripened cheese.</title>
        <authorList>
            <consortium name="US DOE Joint Genome Institute (JGI-PGF)"/>
            <person name="Walter F."/>
            <person name="Albersmeier A."/>
            <person name="Kalinowski J."/>
            <person name="Ruckert C."/>
        </authorList>
    </citation>
    <scope>NUCLEOTIDE SEQUENCE</scope>
    <source>
        <strain evidence="1">KCTC 42097</strain>
    </source>
</reference>
<proteinExistence type="predicted"/>
<dbReference type="Proteomes" id="UP000641137">
    <property type="component" value="Unassembled WGS sequence"/>
</dbReference>
<accession>A0A8J3GHW1</accession>
<dbReference type="EMBL" id="BMZO01000004">
    <property type="protein sequence ID" value="GHC68689.1"/>
    <property type="molecule type" value="Genomic_DNA"/>
</dbReference>
<evidence type="ECO:0000313" key="1">
    <source>
        <dbReference type="EMBL" id="GHC68689.1"/>
    </source>
</evidence>
<organism evidence="1 2">
    <name type="scientific">Limoniibacter endophyticus</name>
    <dbReference type="NCBI Taxonomy" id="1565040"/>
    <lineage>
        <taxon>Bacteria</taxon>
        <taxon>Pseudomonadati</taxon>
        <taxon>Pseudomonadota</taxon>
        <taxon>Alphaproteobacteria</taxon>
        <taxon>Hyphomicrobiales</taxon>
        <taxon>Bartonellaceae</taxon>
        <taxon>Limoniibacter</taxon>
    </lineage>
</organism>
<comment type="caution">
    <text evidence="1">The sequence shown here is derived from an EMBL/GenBank/DDBJ whole genome shotgun (WGS) entry which is preliminary data.</text>
</comment>
<dbReference type="AlphaFoldDB" id="A0A8J3GHW1"/>
<protein>
    <submittedName>
        <fullName evidence="1">Uncharacterized protein</fullName>
    </submittedName>
</protein>
<name>A0A8J3GHW1_9HYPH</name>
<sequence>MALDRVQTIAQSAINCLILWETYPMRASSVLLSAALSLSALTAPGVALAADYLGVYVPVTYDSLCGKAGVLNRVTSGFRHQVRNVPNLPQVEITEFQQIYERRYEPATYGGSDIPRHYCQATVSMSDGYSRTVYYLVEEGMGFVGMGGNNVEFCVPGFDRWHVYNGACRVVK</sequence>